<organism evidence="2 3">
    <name type="scientific">Brevifollis gellanilyticus</name>
    <dbReference type="NCBI Taxonomy" id="748831"/>
    <lineage>
        <taxon>Bacteria</taxon>
        <taxon>Pseudomonadati</taxon>
        <taxon>Verrucomicrobiota</taxon>
        <taxon>Verrucomicrobiia</taxon>
        <taxon>Verrucomicrobiales</taxon>
        <taxon>Verrucomicrobiaceae</taxon>
    </lineage>
</organism>
<dbReference type="InterPro" id="IPR035093">
    <property type="entry name" value="RelE/ParE_toxin_dom_sf"/>
</dbReference>
<dbReference type="Gene3D" id="3.30.2310.20">
    <property type="entry name" value="RelE-like"/>
    <property type="match status" value="1"/>
</dbReference>
<proteinExistence type="predicted"/>
<accession>A0A512MFY8</accession>
<protein>
    <recommendedName>
        <fullName evidence="4">Plasmid stabilization protein</fullName>
    </recommendedName>
</protein>
<comment type="caution">
    <text evidence="2">The sequence shown here is derived from an EMBL/GenBank/DDBJ whole genome shotgun (WGS) entry which is preliminary data.</text>
</comment>
<dbReference type="InterPro" id="IPR007712">
    <property type="entry name" value="RelE/ParE_toxin"/>
</dbReference>
<evidence type="ECO:0000313" key="2">
    <source>
        <dbReference type="EMBL" id="GEP45261.1"/>
    </source>
</evidence>
<name>A0A512MFY8_9BACT</name>
<dbReference type="Proteomes" id="UP000321577">
    <property type="component" value="Unassembled WGS sequence"/>
</dbReference>
<evidence type="ECO:0008006" key="4">
    <source>
        <dbReference type="Google" id="ProtNLM"/>
    </source>
</evidence>
<dbReference type="OrthoDB" id="9809155at2"/>
<dbReference type="Pfam" id="PF05016">
    <property type="entry name" value="ParE_toxin"/>
    <property type="match status" value="1"/>
</dbReference>
<dbReference type="AlphaFoldDB" id="A0A512MFY8"/>
<keyword evidence="1" id="KW-1277">Toxin-antitoxin system</keyword>
<gene>
    <name evidence="2" type="ORF">BGE01nite_45520</name>
</gene>
<dbReference type="RefSeq" id="WP_146853980.1">
    <property type="nucleotide sequence ID" value="NZ_BKAG01000045.1"/>
</dbReference>
<keyword evidence="3" id="KW-1185">Reference proteome</keyword>
<evidence type="ECO:0000256" key="1">
    <source>
        <dbReference type="ARBA" id="ARBA00022649"/>
    </source>
</evidence>
<reference evidence="2 3" key="1">
    <citation type="submission" date="2019-07" db="EMBL/GenBank/DDBJ databases">
        <title>Whole genome shotgun sequence of Brevifollis gellanilyticus NBRC 108608.</title>
        <authorList>
            <person name="Hosoyama A."/>
            <person name="Uohara A."/>
            <person name="Ohji S."/>
            <person name="Ichikawa N."/>
        </authorList>
    </citation>
    <scope>NUCLEOTIDE SEQUENCE [LARGE SCALE GENOMIC DNA]</scope>
    <source>
        <strain evidence="2 3">NBRC 108608</strain>
    </source>
</reference>
<sequence>MKVHDVVWTLAVEADVQAIYEDYEQREEGAGDVFYADLLNCVQLLARHPLLGSSLKNRRLRRVLVYNRHFGLFYVPESRGVVLHALIDLRRDPEMLARRLRDL</sequence>
<dbReference type="EMBL" id="BKAG01000045">
    <property type="protein sequence ID" value="GEP45261.1"/>
    <property type="molecule type" value="Genomic_DNA"/>
</dbReference>
<evidence type="ECO:0000313" key="3">
    <source>
        <dbReference type="Proteomes" id="UP000321577"/>
    </source>
</evidence>